<dbReference type="InterPro" id="IPR001095">
    <property type="entry name" value="Acetyl_CoA_COase_a_su"/>
</dbReference>
<dbReference type="NCBIfam" id="NF041504">
    <property type="entry name" value="AccA_sub"/>
    <property type="match status" value="1"/>
</dbReference>
<dbReference type="InterPro" id="IPR011763">
    <property type="entry name" value="COA_CT_C"/>
</dbReference>
<comment type="catalytic activity">
    <reaction evidence="10">
        <text>N(6)-carboxybiotinyl-L-lysyl-[protein] + acetyl-CoA = N(6)-biotinyl-L-lysyl-[protein] + malonyl-CoA</text>
        <dbReference type="Rhea" id="RHEA:54728"/>
        <dbReference type="Rhea" id="RHEA-COMP:10505"/>
        <dbReference type="Rhea" id="RHEA-COMP:10506"/>
        <dbReference type="ChEBI" id="CHEBI:57288"/>
        <dbReference type="ChEBI" id="CHEBI:57384"/>
        <dbReference type="ChEBI" id="CHEBI:83144"/>
        <dbReference type="ChEBI" id="CHEBI:83145"/>
        <dbReference type="EC" id="2.1.3.15"/>
    </reaction>
</comment>
<keyword evidence="4 12" id="KW-0808">Transferase</keyword>
<dbReference type="InterPro" id="IPR029045">
    <property type="entry name" value="ClpP/crotonase-like_dom_sf"/>
</dbReference>
<dbReference type="UniPathway" id="UPA00655">
    <property type="reaction ID" value="UER00711"/>
</dbReference>
<keyword evidence="8" id="KW-0443">Lipid metabolism</keyword>
<dbReference type="STRING" id="1291742.LOOC260_104400"/>
<keyword evidence="3" id="KW-0444">Lipid biosynthesis</keyword>
<dbReference type="KEGG" id="lho:LOOC260_104400"/>
<keyword evidence="7" id="KW-0067">ATP-binding</keyword>
<comment type="pathway">
    <text evidence="1">Lipid metabolism; malonyl-CoA biosynthesis; malonyl-CoA from acetyl-CoA: step 1/1.</text>
</comment>
<keyword evidence="6" id="KW-0276">Fatty acid metabolism</keyword>
<keyword evidence="5" id="KW-0547">Nucleotide-binding</keyword>
<dbReference type="RefSeq" id="WP_041092629.1">
    <property type="nucleotide sequence ID" value="NZ_AP014680.1"/>
</dbReference>
<dbReference type="AlphaFoldDB" id="A0A0A1GVE7"/>
<dbReference type="Pfam" id="PF03255">
    <property type="entry name" value="ACCA"/>
    <property type="match status" value="1"/>
</dbReference>
<keyword evidence="9" id="KW-0275">Fatty acid biosynthesis</keyword>
<dbReference type="SUPFAM" id="SSF52096">
    <property type="entry name" value="ClpP/crotonase"/>
    <property type="match status" value="1"/>
</dbReference>
<dbReference type="GO" id="GO:0009317">
    <property type="term" value="C:acetyl-CoA carboxylase complex"/>
    <property type="evidence" value="ECO:0007669"/>
    <property type="project" value="InterPro"/>
</dbReference>
<dbReference type="PROSITE" id="PS50989">
    <property type="entry name" value="COA_CT_CTER"/>
    <property type="match status" value="1"/>
</dbReference>
<accession>A0A0A1GVE7</accession>
<dbReference type="GO" id="GO:0016743">
    <property type="term" value="F:carboxyl- or carbamoyltransferase activity"/>
    <property type="evidence" value="ECO:0007669"/>
    <property type="project" value="InterPro"/>
</dbReference>
<evidence type="ECO:0000256" key="9">
    <source>
        <dbReference type="ARBA" id="ARBA00023160"/>
    </source>
</evidence>
<dbReference type="GO" id="GO:0006633">
    <property type="term" value="P:fatty acid biosynthetic process"/>
    <property type="evidence" value="ECO:0007669"/>
    <property type="project" value="UniProtKB-KW"/>
</dbReference>
<evidence type="ECO:0000313" key="12">
    <source>
        <dbReference type="EMBL" id="BAP85004.1"/>
    </source>
</evidence>
<dbReference type="PRINTS" id="PR01069">
    <property type="entry name" value="ACCCTRFRASEA"/>
</dbReference>
<sequence>MLSKQLQQIRNQNRISSREAINYLFTDFVELHGDRVLGDDAALIGGMAFFDGQPVTVLGVNRGKTLAQRQASNGGMVNVSGYKKALRLVQAAQRFKRPVISFIDMPGADASVYSEQHGQSQAIAEMIAEMGILTTPNISIFLGEGHSGGALAFANTNRIIMLEHALFSVASPEAVAAIVTTNDDLNQYLPMTAQQLNQIGLVDEIVDEKNVLINLRQALKQQLSPLRAMTSTELITQRQQKYLDIINNF</sequence>
<evidence type="ECO:0000256" key="5">
    <source>
        <dbReference type="ARBA" id="ARBA00022741"/>
    </source>
</evidence>
<evidence type="ECO:0000256" key="2">
    <source>
        <dbReference type="ARBA" id="ARBA00011883"/>
    </source>
</evidence>
<organism evidence="12 13">
    <name type="scientific">Paucilactobacillus hokkaidonensis JCM 18461</name>
    <dbReference type="NCBI Taxonomy" id="1291742"/>
    <lineage>
        <taxon>Bacteria</taxon>
        <taxon>Bacillati</taxon>
        <taxon>Bacillota</taxon>
        <taxon>Bacilli</taxon>
        <taxon>Lactobacillales</taxon>
        <taxon>Lactobacillaceae</taxon>
        <taxon>Paucilactobacillus</taxon>
    </lineage>
</organism>
<dbReference type="HOGENOM" id="CLU_015486_0_2_9"/>
<dbReference type="EMBL" id="AP014680">
    <property type="protein sequence ID" value="BAP85004.1"/>
    <property type="molecule type" value="Genomic_DNA"/>
</dbReference>
<dbReference type="EC" id="2.1.3.15" evidence="2"/>
<dbReference type="Gene3D" id="3.90.226.10">
    <property type="entry name" value="2-enoyl-CoA Hydratase, Chain A, domain 1"/>
    <property type="match status" value="1"/>
</dbReference>
<gene>
    <name evidence="12" type="primary">accA</name>
    <name evidence="12" type="ORF">LOOC260_104400</name>
</gene>
<evidence type="ECO:0000256" key="10">
    <source>
        <dbReference type="ARBA" id="ARBA00049152"/>
    </source>
</evidence>
<reference evidence="12 13" key="1">
    <citation type="submission" date="2014-11" db="EMBL/GenBank/DDBJ databases">
        <title>Complete genome sequence and analysis of Lactobacillus hokkaidonensis LOOC260T.</title>
        <authorList>
            <person name="Tanizawa Y."/>
            <person name="Tohno M."/>
            <person name="Kaminuma E."/>
            <person name="Nakamura Y."/>
            <person name="Arita M."/>
        </authorList>
    </citation>
    <scope>NUCLEOTIDE SEQUENCE [LARGE SCALE GENOMIC DNA]</scope>
    <source>
        <strain evidence="12 13">LOOC260</strain>
    </source>
</reference>
<evidence type="ECO:0000256" key="1">
    <source>
        <dbReference type="ARBA" id="ARBA00004956"/>
    </source>
</evidence>
<dbReference type="GO" id="GO:2001295">
    <property type="term" value="P:malonyl-CoA biosynthetic process"/>
    <property type="evidence" value="ECO:0007669"/>
    <property type="project" value="UniProtKB-UniPathway"/>
</dbReference>
<protein>
    <recommendedName>
        <fullName evidence="2">acetyl-CoA carboxytransferase</fullName>
        <ecNumber evidence="2">2.1.3.15</ecNumber>
    </recommendedName>
</protein>
<evidence type="ECO:0000256" key="8">
    <source>
        <dbReference type="ARBA" id="ARBA00023098"/>
    </source>
</evidence>
<evidence type="ECO:0000313" key="13">
    <source>
        <dbReference type="Proteomes" id="UP000031620"/>
    </source>
</evidence>
<evidence type="ECO:0000256" key="7">
    <source>
        <dbReference type="ARBA" id="ARBA00022840"/>
    </source>
</evidence>
<dbReference type="PANTHER" id="PTHR42853:SF3">
    <property type="entry name" value="ACETYL-COENZYME A CARBOXYLASE CARBOXYL TRANSFERASE SUBUNIT ALPHA, CHLOROPLASTIC"/>
    <property type="match status" value="1"/>
</dbReference>
<proteinExistence type="predicted"/>
<feature type="domain" description="CoA carboxyltransferase C-terminal" evidence="11">
    <location>
        <begin position="1"/>
        <end position="225"/>
    </location>
</feature>
<evidence type="ECO:0000259" key="11">
    <source>
        <dbReference type="PROSITE" id="PS50989"/>
    </source>
</evidence>
<dbReference type="PANTHER" id="PTHR42853">
    <property type="entry name" value="ACETYL-COENZYME A CARBOXYLASE CARBOXYL TRANSFERASE SUBUNIT ALPHA"/>
    <property type="match status" value="1"/>
</dbReference>
<dbReference type="Proteomes" id="UP000031620">
    <property type="component" value="Chromosome"/>
</dbReference>
<evidence type="ECO:0000256" key="3">
    <source>
        <dbReference type="ARBA" id="ARBA00022516"/>
    </source>
</evidence>
<dbReference type="GO" id="GO:0003989">
    <property type="term" value="F:acetyl-CoA carboxylase activity"/>
    <property type="evidence" value="ECO:0007669"/>
    <property type="project" value="InterPro"/>
</dbReference>
<dbReference type="GO" id="GO:0005524">
    <property type="term" value="F:ATP binding"/>
    <property type="evidence" value="ECO:0007669"/>
    <property type="project" value="UniProtKB-KW"/>
</dbReference>
<evidence type="ECO:0000256" key="4">
    <source>
        <dbReference type="ARBA" id="ARBA00022679"/>
    </source>
</evidence>
<evidence type="ECO:0000256" key="6">
    <source>
        <dbReference type="ARBA" id="ARBA00022832"/>
    </source>
</evidence>
<name>A0A0A1GVE7_9LACO</name>